<name>Q9PG46_XYLFA</name>
<dbReference type="KEGG" id="xfa:XF_0456"/>
<dbReference type="Proteomes" id="UP000000812">
    <property type="component" value="Chromosome"/>
</dbReference>
<gene>
    <name evidence="1" type="ordered locus">XF_0456</name>
</gene>
<accession>Q9PG46</accession>
<evidence type="ECO:0000313" key="1">
    <source>
        <dbReference type="EMBL" id="AAF83266.1"/>
    </source>
</evidence>
<organism evidence="1 2">
    <name type="scientific">Xylella fastidiosa (strain 9a5c)</name>
    <dbReference type="NCBI Taxonomy" id="160492"/>
    <lineage>
        <taxon>Bacteria</taxon>
        <taxon>Pseudomonadati</taxon>
        <taxon>Pseudomonadota</taxon>
        <taxon>Gammaproteobacteria</taxon>
        <taxon>Lysobacterales</taxon>
        <taxon>Lysobacteraceae</taxon>
        <taxon>Xylella</taxon>
    </lineage>
</organism>
<reference evidence="1 2" key="1">
    <citation type="journal article" date="2000" name="Nature">
        <title>The genome sequence of the plant pathogen Xylella fastidiosa.</title>
        <authorList>
            <person name="Simpson A.J."/>
            <person name="Reinach F.C."/>
            <person name="Arruda P."/>
            <person name="Abreu F.A."/>
            <person name="Acencio M."/>
            <person name="Alvarenga R."/>
            <person name="Alves L.M."/>
            <person name="Araya J.E."/>
            <person name="Baia G.S."/>
            <person name="Baptista C.S."/>
            <person name="Barros M.H."/>
            <person name="Bonaccorsi E.D."/>
            <person name="Bordin S."/>
            <person name="Bove J.M."/>
            <person name="Briones M.R."/>
            <person name="Bueno M.R."/>
            <person name="Camargo A.A."/>
            <person name="Camargo L.E."/>
            <person name="Carraro D.M."/>
            <person name="Carrer H."/>
            <person name="Colauto N.B."/>
            <person name="Colombo C."/>
            <person name="Costa F.F."/>
            <person name="Costa M.C."/>
            <person name="Costa-Neto C.M."/>
            <person name="Coutinho L.L."/>
            <person name="Cristofani M."/>
            <person name="Dias-Neto E."/>
            <person name="Docena C."/>
            <person name="El-Dorry H."/>
            <person name="Facincani A.P."/>
            <person name="Ferreira A.J."/>
            <person name="Ferreira V.C."/>
            <person name="Ferro J.A."/>
            <person name="Fraga J.S."/>
            <person name="Franca S.C."/>
            <person name="Franco M.C."/>
            <person name="Frohme M."/>
            <person name="Furlan L.R."/>
            <person name="Garnier M."/>
            <person name="Goldman G.H."/>
            <person name="Goldman M.H."/>
            <person name="Gomes S.L."/>
            <person name="Gruber A."/>
            <person name="Ho P.L."/>
            <person name="Hoheisel J.D."/>
            <person name="Junqueira M.L."/>
            <person name="Kemper E.L."/>
            <person name="Kitajima J.P."/>
            <person name="Krieger J.E."/>
            <person name="Kuramae E.E."/>
            <person name="Laigret F."/>
            <person name="Lambais M.R."/>
            <person name="Leite L.C."/>
            <person name="Lemos E.G."/>
            <person name="Lemos M.V."/>
            <person name="Lopes S.A."/>
            <person name="Lopes C.R."/>
            <person name="Machado J.A."/>
            <person name="Machado M.A."/>
            <person name="Madeira A.M."/>
            <person name="Madeira H.M."/>
            <person name="Marino C.L."/>
            <person name="Marques M.V."/>
            <person name="Martins E.A."/>
            <person name="Martins E.M."/>
            <person name="Matsukuma A.Y."/>
            <person name="Menck C.F."/>
            <person name="Miracca E.C."/>
            <person name="Miyaki C.Y."/>
            <person name="Monteriro-Vitorello C.B."/>
            <person name="Moon D.H."/>
            <person name="Nagai M.A."/>
            <person name="Nascimento A.L."/>
            <person name="Netto L.E."/>
            <person name="Nhani A.Jr."/>
            <person name="Nobrega F.G."/>
            <person name="Nunes L.R."/>
            <person name="Oliveira M.A."/>
            <person name="de Oliveira M.C."/>
            <person name="de Oliveira R.C."/>
            <person name="Palmieri D.A."/>
            <person name="Paris A."/>
            <person name="Peixoto B.R."/>
            <person name="Pereira G.A."/>
            <person name="Pereira H.A.Jr."/>
            <person name="Pesquero J.B."/>
            <person name="Quaggio R.B."/>
            <person name="Roberto P.G."/>
            <person name="Rodrigues V."/>
            <person name="de M Rosa A.J."/>
            <person name="de Rosa V.E.Jr."/>
            <person name="de Sa R.G."/>
            <person name="Santelli R.V."/>
            <person name="Sawasaki H.E."/>
            <person name="da Silva A.C."/>
            <person name="da Silva A.M."/>
            <person name="da Silva F.R."/>
            <person name="da Silva W.A.Jr."/>
            <person name="da Silveira J.F."/>
            <person name="Silvestri M.L."/>
            <person name="Siqueira W.J."/>
            <person name="de Souza A.A."/>
            <person name="de Souza A.P."/>
            <person name="Terenzi M.F."/>
            <person name="Truffi D."/>
            <person name="Tsai S.M."/>
            <person name="Tsuhako M.H."/>
            <person name="Vallada H."/>
            <person name="Van Sluys M.A."/>
            <person name="Verjovski-Almeida S."/>
            <person name="Vettore A.L."/>
            <person name="Zago M.A."/>
            <person name="Zatz M."/>
            <person name="Meidanis J."/>
            <person name="Setubal J.C."/>
        </authorList>
    </citation>
    <scope>NUCLEOTIDE SEQUENCE [LARGE SCALE GENOMIC DNA]</scope>
    <source>
        <strain evidence="1 2">9a5c</strain>
    </source>
</reference>
<dbReference type="PIR" id="C82803">
    <property type="entry name" value="C82803"/>
</dbReference>
<proteinExistence type="predicted"/>
<dbReference type="HOGENOM" id="CLU_2978313_0_0_6"/>
<dbReference type="EMBL" id="AE003849">
    <property type="protein sequence ID" value="AAF83266.1"/>
    <property type="molecule type" value="Genomic_DNA"/>
</dbReference>
<sequence length="58" mass="6777">MVYLLTPTISSMLCYWCLKLSLFTGQQLAMTCLFSNALDFNDATWNYFINMRNKVINL</sequence>
<evidence type="ECO:0000313" key="2">
    <source>
        <dbReference type="Proteomes" id="UP000000812"/>
    </source>
</evidence>
<protein>
    <submittedName>
        <fullName evidence="1">Uncharacterized protein</fullName>
    </submittedName>
</protein>
<dbReference type="AlphaFoldDB" id="Q9PG46"/>